<accession>A0A6J4RKV4</accession>
<sequence>MRTLLAAGAVAAALGSIVGLALTIRGLLDPPAKSAGTVEMKILSTTPLTFGDWLRSMPEPVLTDRFSAAQLKQPGRMIAFDVTTENFEVGVQLPLQLTLYGGPRPKPVPKGTLRVERAKSCGCREWVAIPPGRRQHTIQVDIYPPGRTGLALRTALSEPFQGS</sequence>
<name>A0A6J4RKV4_9ACTN</name>
<gene>
    <name evidence="1" type="ORF">AVDCRST_MAG67-358</name>
</gene>
<evidence type="ECO:0000313" key="1">
    <source>
        <dbReference type="EMBL" id="CAA9475284.1"/>
    </source>
</evidence>
<protein>
    <submittedName>
        <fullName evidence="1">Uncharacterized protein</fullName>
    </submittedName>
</protein>
<proteinExistence type="predicted"/>
<dbReference type="AlphaFoldDB" id="A0A6J4RKV4"/>
<reference evidence="1" key="1">
    <citation type="submission" date="2020-02" db="EMBL/GenBank/DDBJ databases">
        <authorList>
            <person name="Meier V. D."/>
        </authorList>
    </citation>
    <scope>NUCLEOTIDE SEQUENCE</scope>
    <source>
        <strain evidence="1">AVDCRST_MAG67</strain>
    </source>
</reference>
<organism evidence="1">
    <name type="scientific">uncultured Solirubrobacteraceae bacterium</name>
    <dbReference type="NCBI Taxonomy" id="1162706"/>
    <lineage>
        <taxon>Bacteria</taxon>
        <taxon>Bacillati</taxon>
        <taxon>Actinomycetota</taxon>
        <taxon>Thermoleophilia</taxon>
        <taxon>Solirubrobacterales</taxon>
        <taxon>Solirubrobacteraceae</taxon>
        <taxon>environmental samples</taxon>
    </lineage>
</organism>
<dbReference type="EMBL" id="CADCVQ010000018">
    <property type="protein sequence ID" value="CAA9475284.1"/>
    <property type="molecule type" value="Genomic_DNA"/>
</dbReference>